<protein>
    <submittedName>
        <fullName evidence="3">Uncharacterized protein</fullName>
    </submittedName>
</protein>
<dbReference type="SUPFAM" id="SSF57889">
    <property type="entry name" value="Cysteine-rich domain"/>
    <property type="match status" value="1"/>
</dbReference>
<organism evidence="3 4">
    <name type="scientific">Xenoophorus captivus</name>
    <dbReference type="NCBI Taxonomy" id="1517983"/>
    <lineage>
        <taxon>Eukaryota</taxon>
        <taxon>Metazoa</taxon>
        <taxon>Chordata</taxon>
        <taxon>Craniata</taxon>
        <taxon>Vertebrata</taxon>
        <taxon>Euteleostomi</taxon>
        <taxon>Actinopterygii</taxon>
        <taxon>Neopterygii</taxon>
        <taxon>Teleostei</taxon>
        <taxon>Neoteleostei</taxon>
        <taxon>Acanthomorphata</taxon>
        <taxon>Ovalentaria</taxon>
        <taxon>Atherinomorphae</taxon>
        <taxon>Cyprinodontiformes</taxon>
        <taxon>Goodeidae</taxon>
        <taxon>Xenoophorus</taxon>
    </lineage>
</organism>
<keyword evidence="4" id="KW-1185">Reference proteome</keyword>
<evidence type="ECO:0000313" key="3">
    <source>
        <dbReference type="EMBL" id="MEQ2214770.1"/>
    </source>
</evidence>
<dbReference type="InterPro" id="IPR046349">
    <property type="entry name" value="C1-like_sf"/>
</dbReference>
<comment type="caution">
    <text evidence="3">The sequence shown here is derived from an EMBL/GenBank/DDBJ whole genome shotgun (WGS) entry which is preliminary data.</text>
</comment>
<proteinExistence type="predicted"/>
<dbReference type="EMBL" id="JAHRIN010067630">
    <property type="protein sequence ID" value="MEQ2214770.1"/>
    <property type="molecule type" value="Genomic_DNA"/>
</dbReference>
<evidence type="ECO:0000256" key="1">
    <source>
        <dbReference type="ARBA" id="ARBA00004496"/>
    </source>
</evidence>
<evidence type="ECO:0000256" key="2">
    <source>
        <dbReference type="ARBA" id="ARBA00022490"/>
    </source>
</evidence>
<dbReference type="Proteomes" id="UP001434883">
    <property type="component" value="Unassembled WGS sequence"/>
</dbReference>
<dbReference type="PANTHER" id="PTHR46184:SF2">
    <property type="entry name" value="UNCONVENTIONAL MYOSIN-IXB"/>
    <property type="match status" value="1"/>
</dbReference>
<name>A0ABV0S2I9_9TELE</name>
<evidence type="ECO:0000313" key="4">
    <source>
        <dbReference type="Proteomes" id="UP001434883"/>
    </source>
</evidence>
<keyword evidence="2" id="KW-0963">Cytoplasm</keyword>
<comment type="subcellular location">
    <subcellularLocation>
        <location evidence="1">Cytoplasm</location>
    </subcellularLocation>
</comment>
<gene>
    <name evidence="3" type="ORF">XENOCAPTIV_019443</name>
</gene>
<dbReference type="InterPro" id="IPR046987">
    <property type="entry name" value="Myo9"/>
</dbReference>
<dbReference type="Gene3D" id="3.30.60.20">
    <property type="match status" value="1"/>
</dbReference>
<feature type="non-terminal residue" evidence="3">
    <location>
        <position position="1"/>
    </location>
</feature>
<dbReference type="PANTHER" id="PTHR46184">
    <property type="entry name" value="UNCONVENTIONAL MYOSIN-IXB-LIKE PROTEIN"/>
    <property type="match status" value="1"/>
</dbReference>
<accession>A0ABV0S2I9</accession>
<sequence length="108" mass="12199">KPQVCYKSLMNGYRNKVTALAGLSKKSEVSLVVNLFQTVLDGFIRAEKKRGESEPAKLENPLDHLFSTYQVNIMQSCDLCGSYIWGMEKAYMCSGELTYVSIYNIPVF</sequence>
<reference evidence="3 4" key="1">
    <citation type="submission" date="2021-06" db="EMBL/GenBank/DDBJ databases">
        <authorList>
            <person name="Palmer J.M."/>
        </authorList>
    </citation>
    <scope>NUCLEOTIDE SEQUENCE [LARGE SCALE GENOMIC DNA]</scope>
    <source>
        <strain evidence="3 4">XC_2019</strain>
        <tissue evidence="3">Muscle</tissue>
    </source>
</reference>